<keyword evidence="2" id="KW-1133">Transmembrane helix</keyword>
<dbReference type="PANTHER" id="PTHR24148">
    <property type="entry name" value="ANKYRIN REPEAT DOMAIN-CONTAINING PROTEIN 39 HOMOLOG-RELATED"/>
    <property type="match status" value="1"/>
</dbReference>
<keyword evidence="2" id="KW-0812">Transmembrane</keyword>
<accession>A0AA39WJY5</accession>
<comment type="caution">
    <text evidence="4">The sequence shown here is derived from an EMBL/GenBank/DDBJ whole genome shotgun (WGS) entry which is preliminary data.</text>
</comment>
<feature type="domain" description="Heterokaryon incompatibility" evidence="3">
    <location>
        <begin position="156"/>
        <end position="314"/>
    </location>
</feature>
<dbReference type="EMBL" id="JAULSU010000005">
    <property type="protein sequence ID" value="KAK0616756.1"/>
    <property type="molecule type" value="Genomic_DNA"/>
</dbReference>
<dbReference type="PANTHER" id="PTHR24148:SF64">
    <property type="entry name" value="HETEROKARYON INCOMPATIBILITY DOMAIN-CONTAINING PROTEIN"/>
    <property type="match status" value="1"/>
</dbReference>
<keyword evidence="5" id="KW-1185">Reference proteome</keyword>
<feature type="region of interest" description="Disordered" evidence="1">
    <location>
        <begin position="473"/>
        <end position="521"/>
    </location>
</feature>
<dbReference type="InterPro" id="IPR052895">
    <property type="entry name" value="HetReg/Transcr_Mod"/>
</dbReference>
<evidence type="ECO:0000313" key="4">
    <source>
        <dbReference type="EMBL" id="KAK0616756.1"/>
    </source>
</evidence>
<dbReference type="Proteomes" id="UP001175000">
    <property type="component" value="Unassembled WGS sequence"/>
</dbReference>
<dbReference type="AlphaFoldDB" id="A0AA39WJY5"/>
<name>A0AA39WJY5_9PEZI</name>
<evidence type="ECO:0000256" key="1">
    <source>
        <dbReference type="SAM" id="MobiDB-lite"/>
    </source>
</evidence>
<reference evidence="4" key="1">
    <citation type="submission" date="2023-06" db="EMBL/GenBank/DDBJ databases">
        <title>Genome-scale phylogeny and comparative genomics of the fungal order Sordariales.</title>
        <authorList>
            <consortium name="Lawrence Berkeley National Laboratory"/>
            <person name="Hensen N."/>
            <person name="Bonometti L."/>
            <person name="Westerberg I."/>
            <person name="Brannstrom I.O."/>
            <person name="Guillou S."/>
            <person name="Cros-Aarteil S."/>
            <person name="Calhoun S."/>
            <person name="Haridas S."/>
            <person name="Kuo A."/>
            <person name="Mondo S."/>
            <person name="Pangilinan J."/>
            <person name="Riley R."/>
            <person name="Labutti K."/>
            <person name="Andreopoulos B."/>
            <person name="Lipzen A."/>
            <person name="Chen C."/>
            <person name="Yanf M."/>
            <person name="Daum C."/>
            <person name="Ng V."/>
            <person name="Clum A."/>
            <person name="Steindorff A."/>
            <person name="Ohm R."/>
            <person name="Martin F."/>
            <person name="Silar P."/>
            <person name="Natvig D."/>
            <person name="Lalanne C."/>
            <person name="Gautier V."/>
            <person name="Ament-Velasquez S.L."/>
            <person name="Kruys A."/>
            <person name="Hutchinson M.I."/>
            <person name="Powell A.J."/>
            <person name="Barry K."/>
            <person name="Miller A.N."/>
            <person name="Grigoriev I.V."/>
            <person name="Debuchy R."/>
            <person name="Gladieux P."/>
            <person name="Thoren M.H."/>
            <person name="Johannesson H."/>
        </authorList>
    </citation>
    <scope>NUCLEOTIDE SEQUENCE</scope>
    <source>
        <strain evidence="4">CBS 606.72</strain>
    </source>
</reference>
<keyword evidence="2" id="KW-0472">Membrane</keyword>
<dbReference type="InterPro" id="IPR010730">
    <property type="entry name" value="HET"/>
</dbReference>
<evidence type="ECO:0000259" key="3">
    <source>
        <dbReference type="Pfam" id="PF06985"/>
    </source>
</evidence>
<evidence type="ECO:0000256" key="2">
    <source>
        <dbReference type="SAM" id="Phobius"/>
    </source>
</evidence>
<organism evidence="4 5">
    <name type="scientific">Immersiella caudata</name>
    <dbReference type="NCBI Taxonomy" id="314043"/>
    <lineage>
        <taxon>Eukaryota</taxon>
        <taxon>Fungi</taxon>
        <taxon>Dikarya</taxon>
        <taxon>Ascomycota</taxon>
        <taxon>Pezizomycotina</taxon>
        <taxon>Sordariomycetes</taxon>
        <taxon>Sordariomycetidae</taxon>
        <taxon>Sordariales</taxon>
        <taxon>Lasiosphaeriaceae</taxon>
        <taxon>Immersiella</taxon>
    </lineage>
</organism>
<gene>
    <name evidence="4" type="ORF">B0T14DRAFT_568334</name>
</gene>
<sequence length="780" mass="88000">MITFAPTRLPEKVESRVVKLVNIAWLSASPIVAFVVVSFEKSLETNKWMCWVPAWSPWSWLLFAPFVITLLLLTWASRLIVFAVLRERASLSVFDYEETLVGTDSIATVTTTSTSYEYEPLPPDTFRLLRLVYDSNSLSGCTISLVQAAYTKPPKYFAVSYTWGDPHAWASQTITVDGRSMAVATNVRRIINFHAPLHKNKAKIIWIDAVCINQRSTGEKTSQVRRMDEIYRNATGVTVWLDDAGDSDNTSARKAHALCWRLFLCRTAADASAVCRGIAMGFDRQLLLRDPQAWEALLVLLTRPWFLRVWVFQEVVLARRVRVVRGGEALPWYLIANAGEMCVRYSNFPVVGETLRRRGNFSNSSDWIEEPPELYHPALFEAHRKREREGKRGRSLDGVTELLRMCRGFLATNPRDKVFALVGLVEDGRRDKRLMADYAKPARVVMLDAARYYLERGRLCDILCEAGIGWDVKTSDPDPTDGRPPSWVPDWATPRPEASSRLSRYPSEEDTNPTPNGFAYRAYGEKSTRPSLMREGASGSLLAWVELARQTIQKLGSVYRPDTDGEGRTTDENEILSAWKWRCEAREIAKASRARYPVAGQIQPREEAFWRTMVADRLDDSHYQRQDRPAPPECAELYRLLVARDELVSEHGPMPRNRLGRVSRLLDMFERAGVSLASTSADFTGFLGQYADMGFFAEESMKTTRGRRFCLTSQGFIGLVPPATKLGDVLCLVPGAQTPFLLRPIGNDAGQFSLVGECYIHGMMDGEAQPSGKESEIQIL</sequence>
<feature type="transmembrane region" description="Helical" evidence="2">
    <location>
        <begin position="59"/>
        <end position="85"/>
    </location>
</feature>
<feature type="transmembrane region" description="Helical" evidence="2">
    <location>
        <begin position="20"/>
        <end position="39"/>
    </location>
</feature>
<proteinExistence type="predicted"/>
<evidence type="ECO:0000313" key="5">
    <source>
        <dbReference type="Proteomes" id="UP001175000"/>
    </source>
</evidence>
<protein>
    <submittedName>
        <fullName evidence="4">Heterokaryon incompatibility protein-domain-containing protein</fullName>
    </submittedName>
</protein>
<dbReference type="Pfam" id="PF26639">
    <property type="entry name" value="Het-6_barrel"/>
    <property type="match status" value="1"/>
</dbReference>
<dbReference type="Pfam" id="PF06985">
    <property type="entry name" value="HET"/>
    <property type="match status" value="1"/>
</dbReference>